<dbReference type="AlphaFoldDB" id="A0A179D3A6"/>
<accession>A0A179D3A6</accession>
<dbReference type="Gene3D" id="3.10.580.10">
    <property type="entry name" value="CBS-domain"/>
    <property type="match status" value="1"/>
</dbReference>
<dbReference type="SUPFAM" id="SSF54631">
    <property type="entry name" value="CBS-domain pair"/>
    <property type="match status" value="1"/>
</dbReference>
<feature type="transmembrane region" description="Helical" evidence="9">
    <location>
        <begin position="129"/>
        <end position="151"/>
    </location>
</feature>
<comment type="caution">
    <text evidence="12">The sequence shown here is derived from an EMBL/GenBank/DDBJ whole genome shotgun (WGS) entry which is preliminary data.</text>
</comment>
<evidence type="ECO:0000256" key="2">
    <source>
        <dbReference type="ARBA" id="ARBA00022692"/>
    </source>
</evidence>
<comment type="subcellular location">
    <subcellularLocation>
        <location evidence="1">Membrane</location>
        <topology evidence="1">Multi-pass membrane protein</topology>
    </subcellularLocation>
</comment>
<dbReference type="InterPro" id="IPR005170">
    <property type="entry name" value="Transptr-assoc_dom"/>
</dbReference>
<reference evidence="12 13" key="1">
    <citation type="submission" date="2016-04" db="EMBL/GenBank/DDBJ databases">
        <title>Genome analysis of Thermosulfurimonas dismutans, the first thermophilic sulfur-disproportionating bacterium of the phylum Thermodesulfobacteria.</title>
        <authorList>
            <person name="Mardanov A.V."/>
            <person name="Beletsky A.V."/>
            <person name="Kadnikov V.V."/>
            <person name="Slobodkin A.I."/>
            <person name="Ravin N.V."/>
        </authorList>
    </citation>
    <scope>NUCLEOTIDE SEQUENCE [LARGE SCALE GENOMIC DNA]</scope>
    <source>
        <strain evidence="12 13">S95</strain>
    </source>
</reference>
<dbReference type="GO" id="GO:0050660">
    <property type="term" value="F:flavin adenine dinucleotide binding"/>
    <property type="evidence" value="ECO:0007669"/>
    <property type="project" value="InterPro"/>
</dbReference>
<dbReference type="EMBL" id="LWLG01000010">
    <property type="protein sequence ID" value="OAQ20526.1"/>
    <property type="molecule type" value="Genomic_DNA"/>
</dbReference>
<evidence type="ECO:0000313" key="12">
    <source>
        <dbReference type="EMBL" id="OAQ20526.1"/>
    </source>
</evidence>
<dbReference type="PROSITE" id="PS51371">
    <property type="entry name" value="CBS"/>
    <property type="match status" value="2"/>
</dbReference>
<gene>
    <name evidence="12" type="ORF">TDIS_1435</name>
</gene>
<dbReference type="GO" id="GO:0005886">
    <property type="term" value="C:plasma membrane"/>
    <property type="evidence" value="ECO:0007669"/>
    <property type="project" value="TreeGrafter"/>
</dbReference>
<keyword evidence="5 7" id="KW-0129">CBS domain</keyword>
<evidence type="ECO:0000256" key="4">
    <source>
        <dbReference type="ARBA" id="ARBA00022989"/>
    </source>
</evidence>
<evidence type="ECO:0000256" key="1">
    <source>
        <dbReference type="ARBA" id="ARBA00004141"/>
    </source>
</evidence>
<dbReference type="Pfam" id="PF00571">
    <property type="entry name" value="CBS"/>
    <property type="match status" value="1"/>
</dbReference>
<evidence type="ECO:0000256" key="3">
    <source>
        <dbReference type="ARBA" id="ARBA00022737"/>
    </source>
</evidence>
<organism evidence="12 13">
    <name type="scientific">Thermosulfurimonas dismutans</name>
    <dbReference type="NCBI Taxonomy" id="999894"/>
    <lineage>
        <taxon>Bacteria</taxon>
        <taxon>Pseudomonadati</taxon>
        <taxon>Thermodesulfobacteriota</taxon>
        <taxon>Thermodesulfobacteria</taxon>
        <taxon>Thermodesulfobacteriales</taxon>
        <taxon>Thermodesulfobacteriaceae</taxon>
        <taxon>Thermosulfurimonas</taxon>
    </lineage>
</organism>
<dbReference type="InterPro" id="IPR046342">
    <property type="entry name" value="CBS_dom_sf"/>
</dbReference>
<evidence type="ECO:0000259" key="11">
    <source>
        <dbReference type="PROSITE" id="PS51846"/>
    </source>
</evidence>
<proteinExistence type="predicted"/>
<dbReference type="PANTHER" id="PTHR22777">
    <property type="entry name" value="HEMOLYSIN-RELATED"/>
    <property type="match status" value="1"/>
</dbReference>
<feature type="domain" description="CBS" evidence="10">
    <location>
        <begin position="270"/>
        <end position="330"/>
    </location>
</feature>
<name>A0A179D3A6_9BACT</name>
<keyword evidence="13" id="KW-1185">Reference proteome</keyword>
<dbReference type="InterPro" id="IPR000644">
    <property type="entry name" value="CBS_dom"/>
</dbReference>
<evidence type="ECO:0000256" key="8">
    <source>
        <dbReference type="PROSITE-ProRule" id="PRU01193"/>
    </source>
</evidence>
<feature type="transmembrane region" description="Helical" evidence="9">
    <location>
        <begin position="89"/>
        <end position="108"/>
    </location>
</feature>
<dbReference type="InterPro" id="IPR036318">
    <property type="entry name" value="FAD-bd_PCMH-like_sf"/>
</dbReference>
<dbReference type="PROSITE" id="PS51846">
    <property type="entry name" value="CNNM"/>
    <property type="match status" value="1"/>
</dbReference>
<evidence type="ECO:0000256" key="9">
    <source>
        <dbReference type="SAM" id="Phobius"/>
    </source>
</evidence>
<dbReference type="RefSeq" id="WP_068670787.1">
    <property type="nucleotide sequence ID" value="NZ_LWLG01000010.1"/>
</dbReference>
<dbReference type="Pfam" id="PF01595">
    <property type="entry name" value="CNNM"/>
    <property type="match status" value="1"/>
</dbReference>
<evidence type="ECO:0000313" key="13">
    <source>
        <dbReference type="Proteomes" id="UP000078390"/>
    </source>
</evidence>
<dbReference type="Pfam" id="PF03471">
    <property type="entry name" value="CorC_HlyC"/>
    <property type="match status" value="1"/>
</dbReference>
<evidence type="ECO:0008006" key="14">
    <source>
        <dbReference type="Google" id="ProtNLM"/>
    </source>
</evidence>
<dbReference type="PANTHER" id="PTHR22777:SF17">
    <property type="entry name" value="UPF0053 PROTEIN SLL0260"/>
    <property type="match status" value="1"/>
</dbReference>
<dbReference type="Gene3D" id="3.30.465.10">
    <property type="match status" value="1"/>
</dbReference>
<sequence>MDIWLVPAAIVFFVLLSSFFTCSETALFSLSRIDQAKLKNHPRASCRLAAELLRDPQKLLTTILMGNEIADIISSGLTSWFFLKTFGPYGKWLAYPLITAVLFVWGDLFPKVLGLKFREKAACLLSRPLLAAEILLAPLRILLLSLAQTIFRVFGLTTVSPKSVTAEEEIKHLVEKAYLSGALGPQERLFIYSLFESEETPVSAIMTPRKDIFALEDQKITENLLHTLKEIPFHKIPIYREHLDKVVGILYVQDLLKARLHTEIHKLSELSRPAFFVPEKTRVRKLLEEFQRRRIKMALVVDEYGHISGLVTLEDVLEELFGEIYQARESKEPLIEKLGEGIYRVKGRVQIEDFNRETGAHLPAEGFRTMAGLALHLFQELPKEGDEAKGYGFRFQVEKIQKNRIESLIVERLEGDEAHL</sequence>
<protein>
    <recommendedName>
        <fullName evidence="14">Magnesium and cobalt efflux protein CorC</fullName>
    </recommendedName>
</protein>
<dbReference type="CDD" id="cd04590">
    <property type="entry name" value="CBS_pair_CorC_HlyC_assoc"/>
    <property type="match status" value="1"/>
</dbReference>
<dbReference type="Proteomes" id="UP000078390">
    <property type="component" value="Unassembled WGS sequence"/>
</dbReference>
<dbReference type="OrthoDB" id="9798188at2"/>
<evidence type="ECO:0000256" key="5">
    <source>
        <dbReference type="ARBA" id="ARBA00023122"/>
    </source>
</evidence>
<evidence type="ECO:0000259" key="10">
    <source>
        <dbReference type="PROSITE" id="PS51371"/>
    </source>
</evidence>
<dbReference type="SUPFAM" id="SSF56176">
    <property type="entry name" value="FAD-binding/transporter-associated domain-like"/>
    <property type="match status" value="1"/>
</dbReference>
<dbReference type="FunFam" id="3.10.580.10:FF:000002">
    <property type="entry name" value="Magnesium/cobalt efflux protein CorC"/>
    <property type="match status" value="1"/>
</dbReference>
<keyword evidence="4 8" id="KW-1133">Transmembrane helix</keyword>
<dbReference type="InterPro" id="IPR044751">
    <property type="entry name" value="Ion_transp-like_CBS"/>
</dbReference>
<dbReference type="InterPro" id="IPR016169">
    <property type="entry name" value="FAD-bd_PCMH_sub2"/>
</dbReference>
<dbReference type="STRING" id="999894.TDIS_1435"/>
<keyword evidence="3" id="KW-0677">Repeat</keyword>
<feature type="transmembrane region" description="Helical" evidence="9">
    <location>
        <begin position="6"/>
        <end position="30"/>
    </location>
</feature>
<evidence type="ECO:0000256" key="7">
    <source>
        <dbReference type="PROSITE-ProRule" id="PRU00703"/>
    </source>
</evidence>
<feature type="domain" description="CBS" evidence="10">
    <location>
        <begin position="206"/>
        <end position="267"/>
    </location>
</feature>
<feature type="domain" description="CNNM transmembrane" evidence="11">
    <location>
        <begin position="1"/>
        <end position="187"/>
    </location>
</feature>
<keyword evidence="2 8" id="KW-0812">Transmembrane</keyword>
<evidence type="ECO:0000256" key="6">
    <source>
        <dbReference type="ARBA" id="ARBA00023136"/>
    </source>
</evidence>
<keyword evidence="6 8" id="KW-0472">Membrane</keyword>
<dbReference type="SMART" id="SM01091">
    <property type="entry name" value="CorC_HlyC"/>
    <property type="match status" value="1"/>
</dbReference>
<dbReference type="InterPro" id="IPR002550">
    <property type="entry name" value="CNNM"/>
</dbReference>